<name>D6GVR9_PARA5</name>
<dbReference type="EMBL" id="GG745555">
    <property type="protein sequence ID" value="EFD92729.1"/>
    <property type="molecule type" value="Genomic_DNA"/>
</dbReference>
<accession>D6GVR9</accession>
<feature type="transmembrane region" description="Helical" evidence="1">
    <location>
        <begin position="12"/>
        <end position="35"/>
    </location>
</feature>
<dbReference type="Proteomes" id="UP000009376">
    <property type="component" value="Unassembled WGS sequence"/>
</dbReference>
<keyword evidence="1" id="KW-1133">Transmembrane helix</keyword>
<evidence type="ECO:0000256" key="1">
    <source>
        <dbReference type="SAM" id="Phobius"/>
    </source>
</evidence>
<gene>
    <name evidence="2" type="ORF">BJBARM5_1093</name>
</gene>
<proteinExistence type="predicted"/>
<keyword evidence="1" id="KW-0472">Membrane</keyword>
<organism evidence="2 3">
    <name type="scientific">Candidatus Parvarchaeum acidophilus ARMAN-5</name>
    <dbReference type="NCBI Taxonomy" id="662762"/>
    <lineage>
        <taxon>Archaea</taxon>
        <taxon>Candidatus Parvarchaeota</taxon>
        <taxon>Candidatus Parvarchaeum</taxon>
    </lineage>
</organism>
<evidence type="ECO:0000313" key="2">
    <source>
        <dbReference type="EMBL" id="EFD92729.1"/>
    </source>
</evidence>
<protein>
    <submittedName>
        <fullName evidence="2">Uncharacterized protein</fullName>
    </submittedName>
</protein>
<keyword evidence="1" id="KW-0812">Transmembrane</keyword>
<sequence length="3776" mass="403820">MNKRGKNKHRRGFKAHFTAFLIVLIIMLIVTILLVNQSGLANVTLLTLITQTIHNIIPHSSKSITPPITTTIPPSNVTNTSGVKTKLTTFNESGLPAGTFWSIKFNSITVYSNVNYLEFPSTENIITFFVNNVTVNGCVFIPHPSSSAVTSGTINLINFSAVCTTTINETGLPLNSSWFATYNGISKNSTSNLIHFKTGYGVYNFSLPLVGASGKLFLPYPSSGYLKAGSVLQIVFISPSSNSSKGVTFIEKGLPVGTNWTVSYNNLTLNSSSASILFNTSSGISYPFFKIVSIQQSGCLFTPNPSKGPASPGEIINVNFSANCNTSFTESGLPSKTLWKVSYGNYSLSSSSSSINLSSGYMVSAFSIRDIISGNCTYYPSANVTGTIVSGSEIGVVFVPKCISTFFETGIPKGVSWSVDYDNSTLSSYSNNIGFNASNGTFDFNIKTSVKGGCIYTPYPRNGSIVSGSAENISFTQECHTVFNSSGLPDGVSWAVTYDGGTRDGGYNSSIEFPYYANTSFGYSVSTIQLGNCTFYPSPNTGNIEGGALLKIHFSGSCTTQFSETGLPSGDTWAVTYDNKTNSSSSNLIFSSINGTYSFNASNVPASNGCYYVPNPSSGSLVAGSNESILYVNKCTTAFIDPGLPSGANWTVEFAGVTKHSITQNVSFLLTPGKYYYQVPQTSFNGCNYLPNETSGSASVGESVQLSFNLSTCDTVFTEKGLPSGSSWQVTYDNASIDSQANYLNFNNIPGNYSFSIGSIVLGTCTFTPNESSGTIAAGSDTVIGFLSSCYTDFYESGLPVNSLWRVNYAGYTNSSIGTSIAVHSNYLTSPYTVYNVSVGSQCYYMPQPYSGNDSAGTSVSISYVKECVSSFDEKGLYKGVQWSIEYNDIFSSSSSNSTSVIASPGNHSYSIPDAYGDGCTFVPSVNSGYMVSGDTLNVSFIPVSCTTVLSESGLPNGQKWNATFSTFNTSMSSKLYINTNPGNFTLDVPSLNLSNCIFSANYPSVVRAGSHVSLHFGATCYSNISETGLPAGTNWTLRLHSQYNLDGNLVFSGHSYSTTKSYIEWVSVNTSRSFTIYNVPINSKCYYIPSPSSGSITAGQNLKIIFTNNCVTVFSESGLPSGAKWISEYDGINFTSGSSSASFITSAGPHDFRIYYGKSNGCYYSPNMTSGIINSGSKLTIGFKVVYCLTEFVNIGLPSRTIWSVDYNSSNISSNSSRIIFNTSASNKSLSYNVSPKNISSSNCYIYASGATGSVIPGSNVTINYINLCKTTFIESGLPSGSEWYVNFDKTVNHSNVSSLVVYGLPGTHSFKISVVSVGSGCFYQPSPAAGNVSSGNSESISYSLECNTTFNSTGLPTGAVWNVNYSGSVLSSKSQSIVFTTKPGNYSFSLSSVKFDSCLYTPSPSSGSLLAGGNESVLFTENTCNTTFIESGLPTGTSWKLKYDGIPVSSSENNTSITTPSGIFSLELYPVKILGCTYSPNIYSGSVAAGSRFRVSFSVSCYTYFNETGLPNGTSWFVDYNGTSVSSNISVIQIPSKYGDYAYSIAYVGNSSCYYSSSPSSGYILSGSTLGVKYSGGCTTSFYENGLPLNTNWTMYYNGTEEYSKTSSMQFLTSPGIHNYSIPSLNVSNCLYVPESTSGNLSAGSNMDIIFNQTSCYTSFRTKGLPVGVSWTINFDDNDINYTQASGSLTVQTNPGTFNLTVYTIHNDNCTFLPVPSSARIAAGSSIYINYTSNCVTTLIESGLANGITWSAKYDGITNYSSSNSIEIDSIYGNFSFNVSAIQTSANCYLIPNPSNGTVLSGSSVMTNFSSHCLSQFSESGLPSGAVWSVRYDNKTNSSSSSAVLFDVPYGNYSYNVSSVKYDNCYYTPNSSSGYAVAGHYTSLDFTETVCTAYFYESGLPSGTKWNVTYDNLESSSVSNLTAINTSTGTYPFYVPAQTNSGCIYTAVPSSGDVGAGSNTSITFSRAYCISEFEETGLPAGFSWNVTFDSNTTVSNTSDISFNTTYGTFSYQTSTIISGQCQFIPSPASGSVTTGDHTLIAFTSICKTYFSENGLPSGYKWKVAYDNKTLLSSNSTIEFSTSYGNFDFSVTPVVEYNCGFTPNMSGGHILAGSNLSFTFTNSSCTKPFIMPISLYNNNNVSLPSDYQQELVFNSSEYSRYENTNLSNIMFTYSNGTVIPSWLESGNSNSSNRTVYWLKVGSIPKESGIIIDMIFNQTLKDYAVDFNNVSTGEALQFSPSYVDYNDIQNVMSKGLVYQIYYDSASTGTGVNSAQEIALYGASMSNGTVISTGGQSFIASTPVFITSENVSSQDVDGTTRNYVIDNMQGGYSGGSAFPNPPVSNYNDAFMIKQLGFVQLLNATQFSMEIDDGGTLGVNGSTYNATSWIGGTDNPSNLINDWTSESAKVYSSPIVGAGDYGIELDYINQGGPGYLGLWSNLNAEYYYPTVLVNGLSAEALINQSLVSTTVIETGLPSGYKWSADYDNINKSSNSSNITFSTSSGNHTMNLVALSNVSSVLNCVSTYTPNVTSIILKAGSQVTVHFSASDLCTTSFSEEGLAPNSSWSVLFDGKNLSSVTSKSITFSNVTYGNYSAIASTNLSCSSQSKSVQAGSEILFDDWSCNDTFVTSNIPNGYNFSVTLNNITRTGITGSPLIFPLVSSKSLYDYNASSPSIKYMASGEAYSGTTTYLSTWLITKQFIESGLPTGTNWYVNYNGTAKHSTSNSIVFIVKSSNLSFIIPDVALGAYVYVPNITSGLTGINENTSVSFRRENALIPADLISFIPLNIANSKSIATPAPFQELINLSYSNYSSYANLSNGYNFHNVEFFNETNGKIVDSWLENYTSKYALFWIKLPNGIPANTTITGVAIGFAQKSINLLNNVTTGEAPQLSTTYGKYDDGAGVFNLYTNWAGTSAPSGWTLSSSSDGSASINNGLTIKTGDSDDPSYGYAIYTSSNFMDSAISSYVSTVSISSSVGGMTGNPAAFSSSTSPSSDTGSTCNSLGFVVGLSVCQTDGGSLLAYYLQSNSTQESSLVNSNHWVISGVWTSEVEPLRGYVNHLKVVSNSSYEYTGSLYPIVGASSAGSSSGHPGPTSFTVLWTYVRSNPPNDVMPSVSFGSSIDTPVTLYLNGVANHNDSITYGTQSNFTVIPSKASEYVRLWKKVNGSITPLTNFSKSKSTYLVNLSTGVETIIAGTNSSGISNVSYSQTINKSIPTLTLSTLPSENYVYNGTNITVTAAVSTLNSQVNATLYINGKINQTINSQKTINLGSAFGKYSITLNTGGNQNYTNNSVSLVRQIYPNSSIVEDYIPLNISNTQAIATPAPFQELINLSYPSYEGYINLTNGYKFQNVMFFNETNGKIVDSWLENYTSKYALFWIKLPNGIPANTTISDIAVGFGQKNISLLNNVTTGEAPQLSSTYAEYDDGANVFNAYSNFAGTTLPSTFTSYVGSNAALSVSNGLHLTVNNDGCTDTWAGVVYNNPINSANSIVETYSSGIRGPGPEDVGIYTANSDTTGGYAGVADTWGWGYGTISGGYGNIGNPFDISSGTGIASIYWIGQGNEGIGWNYDFVSSTDGSETWSSSLYPSIQTGQCSPGANMEYYWFRVRAYPPNGIMPSVTFSSSIYTPVTLYLNGVANHNDSITYGTQSNFTAISLNTSKYVRLWKKVNGSITPLTNFSKSKSTYLVNLSTGVETIIAGTHSSGISNVSYSQTINKSIPTLTLSTLPSENYVYNGTNITLTANVSTIGSQVKATIYINGKLNQTITSQKTINLGSALF</sequence>
<reference evidence="2 3" key="1">
    <citation type="journal article" date="2010" name="Proc. Natl. Acad. Sci. U.S.A.">
        <title>Enigmatic, ultrasmall, uncultivated Archaea.</title>
        <authorList>
            <person name="Baker B.J."/>
            <person name="Comolli L.R."/>
            <person name="Dick G.J."/>
            <person name="Hauser L.J."/>
            <person name="Hyatt D."/>
            <person name="Dill B.D."/>
            <person name="Land M.L."/>
            <person name="Verberkmoes N.C."/>
            <person name="Hettich R.L."/>
            <person name="Banfield J.F."/>
        </authorList>
    </citation>
    <scope>NUCLEOTIDE SEQUENCE [LARGE SCALE GENOMIC DNA]</scope>
</reference>
<evidence type="ECO:0000313" key="3">
    <source>
        <dbReference type="Proteomes" id="UP000009376"/>
    </source>
</evidence>
<feature type="non-terminal residue" evidence="2">
    <location>
        <position position="3776"/>
    </location>
</feature>